<dbReference type="SMART" id="SM00345">
    <property type="entry name" value="HTH_GNTR"/>
    <property type="match status" value="1"/>
</dbReference>
<evidence type="ECO:0000256" key="3">
    <source>
        <dbReference type="ARBA" id="ARBA00023163"/>
    </source>
</evidence>
<dbReference type="SMART" id="SM00895">
    <property type="entry name" value="FCD"/>
    <property type="match status" value="1"/>
</dbReference>
<dbReference type="InterPro" id="IPR036390">
    <property type="entry name" value="WH_DNA-bd_sf"/>
</dbReference>
<dbReference type="PRINTS" id="PR00035">
    <property type="entry name" value="HTHGNTR"/>
</dbReference>
<gene>
    <name evidence="5" type="ORF">EV675_4811</name>
</gene>
<accession>A0A4Q7N829</accession>
<keyword evidence="1" id="KW-0805">Transcription regulation</keyword>
<evidence type="ECO:0000313" key="5">
    <source>
        <dbReference type="EMBL" id="RZS78169.1"/>
    </source>
</evidence>
<evidence type="ECO:0000256" key="2">
    <source>
        <dbReference type="ARBA" id="ARBA00023125"/>
    </source>
</evidence>
<evidence type="ECO:0000313" key="6">
    <source>
        <dbReference type="Proteomes" id="UP000292445"/>
    </source>
</evidence>
<proteinExistence type="predicted"/>
<name>A0A4Q7N829_9BURK</name>
<protein>
    <submittedName>
        <fullName evidence="5">GntR family transcriptional regulator</fullName>
    </submittedName>
</protein>
<dbReference type="InterPro" id="IPR011711">
    <property type="entry name" value="GntR_C"/>
</dbReference>
<dbReference type="RefSeq" id="WP_130360735.1">
    <property type="nucleotide sequence ID" value="NZ_SGXC01000003.1"/>
</dbReference>
<dbReference type="AlphaFoldDB" id="A0A4Q7N829"/>
<dbReference type="CDD" id="cd07377">
    <property type="entry name" value="WHTH_GntR"/>
    <property type="match status" value="1"/>
</dbReference>
<organism evidence="5 6">
    <name type="scientific">Pigmentiphaga kullae</name>
    <dbReference type="NCBI Taxonomy" id="151784"/>
    <lineage>
        <taxon>Bacteria</taxon>
        <taxon>Pseudomonadati</taxon>
        <taxon>Pseudomonadota</taxon>
        <taxon>Betaproteobacteria</taxon>
        <taxon>Burkholderiales</taxon>
        <taxon>Alcaligenaceae</taxon>
        <taxon>Pigmentiphaga</taxon>
    </lineage>
</organism>
<dbReference type="Gene3D" id="1.20.120.530">
    <property type="entry name" value="GntR ligand-binding domain-like"/>
    <property type="match status" value="1"/>
</dbReference>
<comment type="caution">
    <text evidence="5">The sequence shown here is derived from an EMBL/GenBank/DDBJ whole genome shotgun (WGS) entry which is preliminary data.</text>
</comment>
<dbReference type="Proteomes" id="UP000292445">
    <property type="component" value="Unassembled WGS sequence"/>
</dbReference>
<dbReference type="InterPro" id="IPR036388">
    <property type="entry name" value="WH-like_DNA-bd_sf"/>
</dbReference>
<dbReference type="PANTHER" id="PTHR43537">
    <property type="entry name" value="TRANSCRIPTIONAL REGULATOR, GNTR FAMILY"/>
    <property type="match status" value="1"/>
</dbReference>
<dbReference type="Pfam" id="PF07729">
    <property type="entry name" value="FCD"/>
    <property type="match status" value="1"/>
</dbReference>
<dbReference type="InterPro" id="IPR008920">
    <property type="entry name" value="TF_FadR/GntR_C"/>
</dbReference>
<reference evidence="5 6" key="1">
    <citation type="submission" date="2019-02" db="EMBL/GenBank/DDBJ databases">
        <title>Genomic Encyclopedia of Type Strains, Phase IV (KMG-IV): sequencing the most valuable type-strain genomes for metagenomic binning, comparative biology and taxonomic classification.</title>
        <authorList>
            <person name="Goeker M."/>
        </authorList>
    </citation>
    <scope>NUCLEOTIDE SEQUENCE [LARGE SCALE GENOMIC DNA]</scope>
    <source>
        <strain evidence="5 6">K24</strain>
    </source>
</reference>
<keyword evidence="2" id="KW-0238">DNA-binding</keyword>
<dbReference type="SUPFAM" id="SSF48008">
    <property type="entry name" value="GntR ligand-binding domain-like"/>
    <property type="match status" value="1"/>
</dbReference>
<dbReference type="Pfam" id="PF00392">
    <property type="entry name" value="GntR"/>
    <property type="match status" value="1"/>
</dbReference>
<dbReference type="GO" id="GO:0003700">
    <property type="term" value="F:DNA-binding transcription factor activity"/>
    <property type="evidence" value="ECO:0007669"/>
    <property type="project" value="InterPro"/>
</dbReference>
<keyword evidence="3" id="KW-0804">Transcription</keyword>
<dbReference type="InterPro" id="IPR000524">
    <property type="entry name" value="Tscrpt_reg_HTH_GntR"/>
</dbReference>
<dbReference type="Gene3D" id="1.10.10.10">
    <property type="entry name" value="Winged helix-like DNA-binding domain superfamily/Winged helix DNA-binding domain"/>
    <property type="match status" value="1"/>
</dbReference>
<feature type="domain" description="HTH gntR-type" evidence="4">
    <location>
        <begin position="1"/>
        <end position="67"/>
    </location>
</feature>
<dbReference type="EMBL" id="SGXC01000003">
    <property type="protein sequence ID" value="RZS78169.1"/>
    <property type="molecule type" value="Genomic_DNA"/>
</dbReference>
<keyword evidence="6" id="KW-1185">Reference proteome</keyword>
<dbReference type="PROSITE" id="PS50949">
    <property type="entry name" value="HTH_GNTR"/>
    <property type="match status" value="1"/>
</dbReference>
<dbReference type="OrthoDB" id="8066003at2"/>
<dbReference type="GO" id="GO:0003677">
    <property type="term" value="F:DNA binding"/>
    <property type="evidence" value="ECO:0007669"/>
    <property type="project" value="UniProtKB-KW"/>
</dbReference>
<evidence type="ECO:0000256" key="1">
    <source>
        <dbReference type="ARBA" id="ARBA00023015"/>
    </source>
</evidence>
<dbReference type="SUPFAM" id="SSF46785">
    <property type="entry name" value="Winged helix' DNA-binding domain"/>
    <property type="match status" value="1"/>
</dbReference>
<dbReference type="PANTHER" id="PTHR43537:SF51">
    <property type="entry name" value="HTH-TYPE TRANSCRIPTIONAL REGULATOR LGOR-RELATED"/>
    <property type="match status" value="1"/>
</dbReference>
<sequence length="242" mass="26693">MQQTTTMLHIREMILRGELAPGERVREADLAERLGTSRTPVRQALPALAQEGLLVPSGARGFAVRAFSARESTEALHVRAALEGLAARALATSGASAELLAELKDCLAQGDRIFTERRLSDDDEIRYAEMNARFHTLILEGADMPLLASLVSRCNIVPFTDPLTLAFDTQSRDMMFNFLFYAHRQHHAIVTAIESGQADRAENLFREHAYTQVQSQGADFEKEAGLTSAAGARHKHRGPRLV</sequence>
<evidence type="ECO:0000259" key="4">
    <source>
        <dbReference type="PROSITE" id="PS50949"/>
    </source>
</evidence>